<keyword evidence="4" id="KW-0456">Lyase</keyword>
<organism evidence="7 8">
    <name type="scientific">Diplocarpon coronariae</name>
    <dbReference type="NCBI Taxonomy" id="2795749"/>
    <lineage>
        <taxon>Eukaryota</taxon>
        <taxon>Fungi</taxon>
        <taxon>Dikarya</taxon>
        <taxon>Ascomycota</taxon>
        <taxon>Pezizomycotina</taxon>
        <taxon>Leotiomycetes</taxon>
        <taxon>Helotiales</taxon>
        <taxon>Drepanopezizaceae</taxon>
        <taxon>Diplocarpon</taxon>
    </lineage>
</organism>
<dbReference type="Gene3D" id="3.40.1790.10">
    <property type="entry name" value="Indigoidine synthase domain"/>
    <property type="match status" value="1"/>
</dbReference>
<dbReference type="STRING" id="503106.A0A218ZHG8"/>
<dbReference type="GO" id="GO:0004730">
    <property type="term" value="F:pseudouridylate synthase activity"/>
    <property type="evidence" value="ECO:0007669"/>
    <property type="project" value="InterPro"/>
</dbReference>
<evidence type="ECO:0000313" key="8">
    <source>
        <dbReference type="Proteomes" id="UP000242519"/>
    </source>
</evidence>
<comment type="caution">
    <text evidence="7">The sequence shown here is derived from an EMBL/GenBank/DDBJ whole genome shotgun (WGS) entry which is preliminary data.</text>
</comment>
<dbReference type="InterPro" id="IPR011611">
    <property type="entry name" value="PfkB_dom"/>
</dbReference>
<gene>
    <name evidence="7" type="ORF">B2J93_5194</name>
</gene>
<dbReference type="SUPFAM" id="SSF53613">
    <property type="entry name" value="Ribokinase-like"/>
    <property type="match status" value="1"/>
</dbReference>
<dbReference type="Gene3D" id="3.40.1190.20">
    <property type="match status" value="1"/>
</dbReference>
<evidence type="ECO:0000256" key="1">
    <source>
        <dbReference type="ARBA" id="ARBA00022723"/>
    </source>
</evidence>
<dbReference type="InterPro" id="IPR007342">
    <property type="entry name" value="PsuG"/>
</dbReference>
<dbReference type="InterPro" id="IPR029056">
    <property type="entry name" value="Ribokinase-like"/>
</dbReference>
<dbReference type="InterPro" id="IPR022830">
    <property type="entry name" value="Indigdn_synthA-like"/>
</dbReference>
<dbReference type="GO" id="GO:0016798">
    <property type="term" value="F:hydrolase activity, acting on glycosyl bonds"/>
    <property type="evidence" value="ECO:0007669"/>
    <property type="project" value="UniProtKB-KW"/>
</dbReference>
<evidence type="ECO:0000256" key="2">
    <source>
        <dbReference type="ARBA" id="ARBA00022801"/>
    </source>
</evidence>
<keyword evidence="3" id="KW-0464">Manganese</keyword>
<keyword evidence="5" id="KW-0326">Glycosidase</keyword>
<keyword evidence="8" id="KW-1185">Reference proteome</keyword>
<keyword evidence="1" id="KW-0479">Metal-binding</keyword>
<evidence type="ECO:0000256" key="4">
    <source>
        <dbReference type="ARBA" id="ARBA00023239"/>
    </source>
</evidence>
<proteinExistence type="inferred from homology"/>
<dbReference type="SUPFAM" id="SSF110581">
    <property type="entry name" value="Indigoidine synthase A-like"/>
    <property type="match status" value="1"/>
</dbReference>
<dbReference type="GO" id="GO:0046872">
    <property type="term" value="F:metal ion binding"/>
    <property type="evidence" value="ECO:0007669"/>
    <property type="project" value="UniProtKB-KW"/>
</dbReference>
<dbReference type="GO" id="GO:0005737">
    <property type="term" value="C:cytoplasm"/>
    <property type="evidence" value="ECO:0007669"/>
    <property type="project" value="TreeGrafter"/>
</dbReference>
<evidence type="ECO:0000256" key="5">
    <source>
        <dbReference type="ARBA" id="ARBA00023295"/>
    </source>
</evidence>
<evidence type="ECO:0000256" key="3">
    <source>
        <dbReference type="ARBA" id="ARBA00023211"/>
    </source>
</evidence>
<dbReference type="OrthoDB" id="198885at2759"/>
<dbReference type="HAMAP" id="MF_01876">
    <property type="entry name" value="PsiMP_glycosidase"/>
    <property type="match status" value="1"/>
</dbReference>
<feature type="domain" description="Carbohydrate kinase PfkB" evidence="6">
    <location>
        <begin position="513"/>
        <end position="614"/>
    </location>
</feature>
<dbReference type="Pfam" id="PF04227">
    <property type="entry name" value="Indigoidine_A"/>
    <property type="match status" value="1"/>
</dbReference>
<name>A0A218ZHG8_9HELO</name>
<dbReference type="PANTHER" id="PTHR42909:SF1">
    <property type="entry name" value="CARBOHYDRATE KINASE PFKB DOMAIN-CONTAINING PROTEIN"/>
    <property type="match status" value="1"/>
</dbReference>
<keyword evidence="2" id="KW-0378">Hydrolase</keyword>
<reference evidence="7 8" key="1">
    <citation type="submission" date="2017-04" db="EMBL/GenBank/DDBJ databases">
        <title>Draft genome sequence of Marssonina coronaria NL1: causal agent of apple blotch.</title>
        <authorList>
            <person name="Cheng Q."/>
        </authorList>
    </citation>
    <scope>NUCLEOTIDE SEQUENCE [LARGE SCALE GENOMIC DNA]</scope>
    <source>
        <strain evidence="7 8">NL1</strain>
    </source>
</reference>
<sequence>MFSLPRSCRILRGVNETRPKLATNSLVASSRTLGNIGLNTGLAITAVNTNLPRIHAYQIYRRLPYGNLPIRKVYEQRATDKKPKTRVPVGPKPKQAAALRIDGRPRVRDHQSLYISEEVRRALKNNQPVVALETTIYTHGFPYPDNVSLAFELEKIVRQKGAVPATIGILHGEARIGLSPQDIVELASAAGKPETMKVSRRDIPYILGLGVAGRKLNGGTTVSGTMVLARRAGIKVFGTGGLGGVHRGAEDSMDISADLTELGRTSVAVVSSGCKSFLDIQRTLEYLETQGVPVCTFADGREGDVDFPAFYTRDSGVKSHGVVQNAREAAAIIYAHEMFGRSRAFRSGVLFANPIPTKFAIPKEEIDAAINQAVKEAADQGIHGHANTPFILSRIKDLTKGSSLSANRALIESNVAMAASVAAELCSFRARKPKPVQNRELKTENQNLLGSTAVAETGAVKFINNAIEIEASKNNHDIHVIGSVAVDLSCDHIGQQGELSPQGTNLADSPQLNTSNIATIVPSIGGVGHNVALAAQRAGGASSVQLCSFIADDLAGKTVLATLKDEGLDTSGIETLPASSNRTAQYVAINDGRKDLVLAMADMNIFATKSTESLTRRSTPTGLKWAVVDANWQKGSIRKLISHYSNMRVRVAFEPVSVAKCAGLFEHDPTVDPEGACTLRPFPDTKLDLATPNQYELAAMHAAAKKHGYFESDAWWRAIDALGIPSSGAHDRFVSITSHKITDEGIPQQAIQLLPLIPTILTKLGVEGVLVTKLLQPNDSRLDDDAYAPYILSRCSNGSKDIGGVYMRLFPAVETVEDVVSVNGVGDTFLGVLVAGLAKGLQLEEQLINIAQKGAILTLRSKESVSPQLGELSTELDALVKDGARAST</sequence>
<dbReference type="EMBL" id="MZNU01000038">
    <property type="protein sequence ID" value="OWP06715.1"/>
    <property type="molecule type" value="Genomic_DNA"/>
</dbReference>
<dbReference type="Proteomes" id="UP000242519">
    <property type="component" value="Unassembled WGS sequence"/>
</dbReference>
<evidence type="ECO:0000313" key="7">
    <source>
        <dbReference type="EMBL" id="OWP06715.1"/>
    </source>
</evidence>
<accession>A0A218ZHG8</accession>
<dbReference type="AlphaFoldDB" id="A0A218ZHG8"/>
<evidence type="ECO:0000259" key="6">
    <source>
        <dbReference type="Pfam" id="PF00294"/>
    </source>
</evidence>
<dbReference type="Pfam" id="PF00294">
    <property type="entry name" value="PfkB"/>
    <property type="match status" value="1"/>
</dbReference>
<dbReference type="InParanoid" id="A0A218ZHG8"/>
<protein>
    <submittedName>
        <fullName evidence="7">IdgA domain protein</fullName>
    </submittedName>
</protein>
<dbReference type="PANTHER" id="PTHR42909">
    <property type="entry name" value="ZGC:136858"/>
    <property type="match status" value="1"/>
</dbReference>